<feature type="region of interest" description="Disordered" evidence="1">
    <location>
        <begin position="78"/>
        <end position="98"/>
    </location>
</feature>
<feature type="non-terminal residue" evidence="3">
    <location>
        <position position="119"/>
    </location>
</feature>
<keyword evidence="4" id="KW-1185">Reference proteome</keyword>
<keyword evidence="2" id="KW-1133">Transmembrane helix</keyword>
<dbReference type="AlphaFoldDB" id="A0A9P6GXI9"/>
<evidence type="ECO:0000313" key="3">
    <source>
        <dbReference type="EMBL" id="KAF9761328.1"/>
    </source>
</evidence>
<evidence type="ECO:0000256" key="2">
    <source>
        <dbReference type="SAM" id="Phobius"/>
    </source>
</evidence>
<dbReference type="EMBL" id="SBJO01000360">
    <property type="protein sequence ID" value="KAF9761328.1"/>
    <property type="molecule type" value="Genomic_DNA"/>
</dbReference>
<evidence type="ECO:0000313" key="4">
    <source>
        <dbReference type="Proteomes" id="UP000740883"/>
    </source>
</evidence>
<protein>
    <submittedName>
        <fullName evidence="3">Uncharacterized protein</fullName>
    </submittedName>
</protein>
<reference evidence="3 4" key="1">
    <citation type="journal article" date="2020" name="Genome Biol. Evol.">
        <title>Comparative genomics of strictly vertically transmitted, feminizing microsporidia endosymbionts of amphipod crustaceans.</title>
        <authorList>
            <person name="Cormier A."/>
            <person name="Chebbi M.A."/>
            <person name="Giraud I."/>
            <person name="Wattier R."/>
            <person name="Teixeira M."/>
            <person name="Gilbert C."/>
            <person name="Rigaud T."/>
            <person name="Cordaux R."/>
        </authorList>
    </citation>
    <scope>NUCLEOTIDE SEQUENCE [LARGE SCALE GENOMIC DNA]</scope>
    <source>
        <strain evidence="3 4">Ou3-Ou53</strain>
    </source>
</reference>
<dbReference type="Proteomes" id="UP000740883">
    <property type="component" value="Unassembled WGS sequence"/>
</dbReference>
<organism evidence="3 4">
    <name type="scientific">Nosema granulosis</name>
    <dbReference type="NCBI Taxonomy" id="83296"/>
    <lineage>
        <taxon>Eukaryota</taxon>
        <taxon>Fungi</taxon>
        <taxon>Fungi incertae sedis</taxon>
        <taxon>Microsporidia</taxon>
        <taxon>Nosematidae</taxon>
        <taxon>Nosema</taxon>
    </lineage>
</organism>
<name>A0A9P6GXI9_9MICR</name>
<keyword evidence="2" id="KW-0472">Membrane</keyword>
<sequence length="119" mass="14097">MNFVYMIGNTAMALVVVVFVFFIYNQQNKEEESINNERSEQFEGVTDEFLRKKKFNIVEKKLSIQTINNERKQDNQFLSRNEIKTDTDKSSLNKKDKSSLNKYYTAKEIRDRSVDIKPI</sequence>
<evidence type="ECO:0000256" key="1">
    <source>
        <dbReference type="SAM" id="MobiDB-lite"/>
    </source>
</evidence>
<accession>A0A9P6GXI9</accession>
<gene>
    <name evidence="3" type="ORF">NGRA_2718</name>
</gene>
<feature type="compositionally biased region" description="Basic and acidic residues" evidence="1">
    <location>
        <begin position="81"/>
        <end position="98"/>
    </location>
</feature>
<proteinExistence type="predicted"/>
<feature type="transmembrane region" description="Helical" evidence="2">
    <location>
        <begin position="6"/>
        <end position="24"/>
    </location>
</feature>
<keyword evidence="2" id="KW-0812">Transmembrane</keyword>
<comment type="caution">
    <text evidence="3">The sequence shown here is derived from an EMBL/GenBank/DDBJ whole genome shotgun (WGS) entry which is preliminary data.</text>
</comment>